<evidence type="ECO:0000256" key="3">
    <source>
        <dbReference type="ARBA" id="ARBA00022448"/>
    </source>
</evidence>
<evidence type="ECO:0000259" key="11">
    <source>
        <dbReference type="Pfam" id="PF13954"/>
    </source>
</evidence>
<evidence type="ECO:0000259" key="10">
    <source>
        <dbReference type="Pfam" id="PF13953"/>
    </source>
</evidence>
<keyword evidence="3" id="KW-0813">Transport</keyword>
<evidence type="ECO:0000256" key="2">
    <source>
        <dbReference type="ARBA" id="ARBA00008064"/>
    </source>
</evidence>
<dbReference type="GO" id="GO:0009297">
    <property type="term" value="P:pilus assembly"/>
    <property type="evidence" value="ECO:0007669"/>
    <property type="project" value="InterPro"/>
</dbReference>
<evidence type="ECO:0000256" key="5">
    <source>
        <dbReference type="ARBA" id="ARBA00022558"/>
    </source>
</evidence>
<dbReference type="PANTHER" id="PTHR30451">
    <property type="entry name" value="OUTER MEMBRANE USHER PROTEIN"/>
    <property type="match status" value="1"/>
</dbReference>
<dbReference type="InterPro" id="IPR025885">
    <property type="entry name" value="PapC_N"/>
</dbReference>
<dbReference type="InterPro" id="IPR042186">
    <property type="entry name" value="FimD_plug_dom"/>
</dbReference>
<organism evidence="12 13">
    <name type="scientific">Proteus vulgaris</name>
    <dbReference type="NCBI Taxonomy" id="585"/>
    <lineage>
        <taxon>Bacteria</taxon>
        <taxon>Pseudomonadati</taxon>
        <taxon>Pseudomonadota</taxon>
        <taxon>Gammaproteobacteria</taxon>
        <taxon>Enterobacterales</taxon>
        <taxon>Morganellaceae</taxon>
        <taxon>Proteus</taxon>
    </lineage>
</organism>
<dbReference type="InterPro" id="IPR037224">
    <property type="entry name" value="PapC_N_sf"/>
</dbReference>
<feature type="domain" description="PapC N-terminal" evidence="11">
    <location>
        <begin position="51"/>
        <end position="166"/>
    </location>
</feature>
<evidence type="ECO:0000256" key="6">
    <source>
        <dbReference type="ARBA" id="ARBA00022692"/>
    </source>
</evidence>
<dbReference type="AlphaFoldDB" id="A0A6G6SI23"/>
<dbReference type="Pfam" id="PF13953">
    <property type="entry name" value="PapC_C"/>
    <property type="match status" value="1"/>
</dbReference>
<accession>A0A6G6SI23</accession>
<dbReference type="Proteomes" id="UP000503287">
    <property type="component" value="Chromosome"/>
</dbReference>
<protein>
    <submittedName>
        <fullName evidence="12">Fimbria/pilus outer membrane usher protein</fullName>
    </submittedName>
</protein>
<dbReference type="SUPFAM" id="SSF141729">
    <property type="entry name" value="FimD N-terminal domain-like"/>
    <property type="match status" value="1"/>
</dbReference>
<dbReference type="Gene3D" id="2.60.40.2610">
    <property type="entry name" value="Outer membrane usher protein FimD, plug domain"/>
    <property type="match status" value="1"/>
</dbReference>
<evidence type="ECO:0000256" key="8">
    <source>
        <dbReference type="ARBA" id="ARBA00023136"/>
    </source>
</evidence>
<dbReference type="InterPro" id="IPR000015">
    <property type="entry name" value="Fimb_usher"/>
</dbReference>
<dbReference type="PANTHER" id="PTHR30451:SF21">
    <property type="entry name" value="FIMBRIAL USHER DOMAIN-CONTAINING PROTEIN YDET-RELATED"/>
    <property type="match status" value="1"/>
</dbReference>
<gene>
    <name evidence="12" type="ORF">GTH24_09925</name>
</gene>
<dbReference type="Pfam" id="PF13954">
    <property type="entry name" value="PapC_N"/>
    <property type="match status" value="1"/>
</dbReference>
<keyword evidence="7" id="KW-0732">Signal</keyword>
<dbReference type="Gene3D" id="3.10.20.410">
    <property type="match status" value="1"/>
</dbReference>
<dbReference type="GO" id="GO:0009279">
    <property type="term" value="C:cell outer membrane"/>
    <property type="evidence" value="ECO:0007669"/>
    <property type="project" value="UniProtKB-SubCell"/>
</dbReference>
<evidence type="ECO:0000256" key="1">
    <source>
        <dbReference type="ARBA" id="ARBA00004571"/>
    </source>
</evidence>
<dbReference type="GO" id="GO:0015473">
    <property type="term" value="F:fimbrial usher porin activity"/>
    <property type="evidence" value="ECO:0007669"/>
    <property type="project" value="InterPro"/>
</dbReference>
<name>A0A6G6SI23_PROVU</name>
<evidence type="ECO:0000256" key="4">
    <source>
        <dbReference type="ARBA" id="ARBA00022452"/>
    </source>
</evidence>
<dbReference type="RefSeq" id="WP_164526356.1">
    <property type="nucleotide sequence ID" value="NZ_CP047344.1"/>
</dbReference>
<comment type="similarity">
    <text evidence="2">Belongs to the fimbrial export usher family.</text>
</comment>
<dbReference type="InterPro" id="IPR025949">
    <property type="entry name" value="PapC-like_C"/>
</dbReference>
<dbReference type="Pfam" id="PF00577">
    <property type="entry name" value="Usher"/>
    <property type="match status" value="1"/>
</dbReference>
<evidence type="ECO:0000256" key="9">
    <source>
        <dbReference type="ARBA" id="ARBA00023237"/>
    </source>
</evidence>
<dbReference type="Gene3D" id="2.60.40.2070">
    <property type="match status" value="1"/>
</dbReference>
<keyword evidence="5" id="KW-1029">Fimbrium biogenesis</keyword>
<reference evidence="12 13" key="1">
    <citation type="submission" date="2020-01" db="EMBL/GenBank/DDBJ databases">
        <title>The genomic epidemiology of tigecycline resistance gene tet(X) variants in a swine farm in China.</title>
        <authorList>
            <person name="Peng K."/>
            <person name="Li R."/>
        </authorList>
    </citation>
    <scope>NUCLEOTIDE SEQUENCE [LARGE SCALE GENOMIC DNA]</scope>
    <source>
        <strain evidence="12 13">ZN3</strain>
    </source>
</reference>
<keyword evidence="9" id="KW-0998">Cell outer membrane</keyword>
<dbReference type="InterPro" id="IPR043142">
    <property type="entry name" value="PapC-like_C_sf"/>
</dbReference>
<dbReference type="Gene3D" id="2.60.40.3110">
    <property type="match status" value="1"/>
</dbReference>
<evidence type="ECO:0000256" key="7">
    <source>
        <dbReference type="ARBA" id="ARBA00022729"/>
    </source>
</evidence>
<proteinExistence type="inferred from homology"/>
<keyword evidence="8" id="KW-0472">Membrane</keyword>
<keyword evidence="4" id="KW-1134">Transmembrane beta strand</keyword>
<evidence type="ECO:0000313" key="13">
    <source>
        <dbReference type="Proteomes" id="UP000503287"/>
    </source>
</evidence>
<feature type="domain" description="PapC-like C-terminal" evidence="10">
    <location>
        <begin position="716"/>
        <end position="772"/>
    </location>
</feature>
<comment type="subcellular location">
    <subcellularLocation>
        <location evidence="1">Cell outer membrane</location>
        <topology evidence="1">Multi-pass membrane protein</topology>
    </subcellularLocation>
</comment>
<dbReference type="EMBL" id="CP047344">
    <property type="protein sequence ID" value="QIF94192.1"/>
    <property type="molecule type" value="Genomic_DNA"/>
</dbReference>
<keyword evidence="13" id="KW-1185">Reference proteome</keyword>
<keyword evidence="6" id="KW-0812">Transmembrane</keyword>
<sequence length="789" mass="91097">MKIKFKKKEITFFILMSIYYKDTFAQNNSLSLYSNSFSNISDDTIKLLLEDKKPEGFYHSIIYVNNRKKMAKLLYFKSIDNKLIPCLSINDLTSLGIDTEFYKITKENQEIIPLIDYLIDFKYQFSNQKLNLIIPQKALIKKTDYVINEQDWDNGITALFTQYSYSIKYHQKKSFEQKLNLHSGINIGAWRIRSQNEFNWTKDNYQSKLSSIYTYRQINSFSSLFYTGKFSPTTRILSNDKIIGFQLISNNLIANKNLYANSPIIEGTADTQAQVIIKQGDKIIYETTVPPGPFLLNSLPSIGSEKLILEIKETDGRVKVSTHYFTSLPNQLNKGSYQYNIISGTLTNHPNNKNALFILSEFSYGLSQKITSYSAIKKQDNQQKYLSGLSLDLGFLGGLATDISYEKNNNDKIKYQFRYQKNIPITQTYFTSGMSFYQYLDNSLSKNRIKKNYSLSLSQNINELGFISLYYYDKKYHNSSKEFEIGASFSSSFNRVSYHLKYDFKKEKHFPDHYFSFNFHIPIGNSENYQWINNQTNYQINNKRYINSTNIGGTLLNNNLGYSINYQHTHHPKRKYNQFSANTRYQNNYQSYSFSGNKSENNYNLNFLVNGALVLHSEGITLTPRLGKTFALVNTQGITGIKTSFSPNLETDIFGNLILNNITPYRINKIKLNTATLPQSVETEYYSKSIIPTLGAISKVTFPMKTGYRIIFKSKTPLPFASKVTVLDKEDNIISQGLVTEKNIIFLSGIPDNGLIKVKWGKNKQCQFNYNLSFDEKKKNLIKKEVTCL</sequence>
<evidence type="ECO:0000313" key="12">
    <source>
        <dbReference type="EMBL" id="QIF94192.1"/>
    </source>
</evidence>